<sequence length="50" mass="5000">MIRILCAALALSLLASCGVPTGKRSPCAGGPSPSMSFVSGAGHACDFQDF</sequence>
<organism evidence="2 3">
    <name type="scientific">Jannaschia rubra</name>
    <dbReference type="NCBI Taxonomy" id="282197"/>
    <lineage>
        <taxon>Bacteria</taxon>
        <taxon>Pseudomonadati</taxon>
        <taxon>Pseudomonadota</taxon>
        <taxon>Alphaproteobacteria</taxon>
        <taxon>Rhodobacterales</taxon>
        <taxon>Roseobacteraceae</taxon>
        <taxon>Jannaschia</taxon>
    </lineage>
</organism>
<evidence type="ECO:0008006" key="4">
    <source>
        <dbReference type="Google" id="ProtNLM"/>
    </source>
</evidence>
<evidence type="ECO:0000256" key="1">
    <source>
        <dbReference type="SAM" id="SignalP"/>
    </source>
</evidence>
<dbReference type="PROSITE" id="PS51257">
    <property type="entry name" value="PROKAR_LIPOPROTEIN"/>
    <property type="match status" value="1"/>
</dbReference>
<gene>
    <name evidence="2" type="ORF">JAN5088_03643</name>
</gene>
<name>A0A0M6XW95_9RHOB</name>
<evidence type="ECO:0000313" key="3">
    <source>
        <dbReference type="Proteomes" id="UP000048908"/>
    </source>
</evidence>
<accession>A0A0M6XW95</accession>
<keyword evidence="1" id="KW-0732">Signal</keyword>
<protein>
    <recommendedName>
        <fullName evidence="4">Lipoprotein</fullName>
    </recommendedName>
</protein>
<keyword evidence="3" id="KW-1185">Reference proteome</keyword>
<dbReference type="EMBL" id="CXPG01000027">
    <property type="protein sequence ID" value="CTQ34847.1"/>
    <property type="molecule type" value="Genomic_DNA"/>
</dbReference>
<proteinExistence type="predicted"/>
<feature type="signal peptide" evidence="1">
    <location>
        <begin position="1"/>
        <end position="17"/>
    </location>
</feature>
<dbReference type="RefSeq" id="WP_158448512.1">
    <property type="nucleotide sequence ID" value="NZ_CXPG01000027.1"/>
</dbReference>
<dbReference type="Proteomes" id="UP000048908">
    <property type="component" value="Unassembled WGS sequence"/>
</dbReference>
<feature type="chain" id="PRO_5005807501" description="Lipoprotein" evidence="1">
    <location>
        <begin position="18"/>
        <end position="50"/>
    </location>
</feature>
<reference evidence="2 3" key="1">
    <citation type="submission" date="2015-07" db="EMBL/GenBank/DDBJ databases">
        <authorList>
            <person name="Noorani M."/>
        </authorList>
    </citation>
    <scope>NUCLEOTIDE SEQUENCE [LARGE SCALE GENOMIC DNA]</scope>
    <source>
        <strain evidence="2 3">CECT 5088</strain>
    </source>
</reference>
<dbReference type="AlphaFoldDB" id="A0A0M6XW95"/>
<evidence type="ECO:0000313" key="2">
    <source>
        <dbReference type="EMBL" id="CTQ34847.1"/>
    </source>
</evidence>